<dbReference type="CDD" id="cd05009">
    <property type="entry name" value="SIS_GlmS_GlmD_2"/>
    <property type="match status" value="1"/>
</dbReference>
<dbReference type="GO" id="GO:0006487">
    <property type="term" value="P:protein N-linked glycosylation"/>
    <property type="evidence" value="ECO:0007669"/>
    <property type="project" value="TreeGrafter"/>
</dbReference>
<protein>
    <recommendedName>
        <fullName evidence="4 10">Glutamine--fructose-6-phosphate aminotransferase [isomerizing]</fullName>
        <ecNumber evidence="3 10">2.6.1.16</ecNumber>
    </recommendedName>
    <alternativeName>
        <fullName evidence="10">D-fructose-6-phosphate amidotransferase</fullName>
    </alternativeName>
    <alternativeName>
        <fullName evidence="10">GFAT</fullName>
    </alternativeName>
    <alternativeName>
        <fullName evidence="10">Glucosamine-6-phosphate synthase</fullName>
    </alternativeName>
    <alternativeName>
        <fullName evidence="10">Hexosephosphate aminotransferase</fullName>
    </alternativeName>
    <alternativeName>
        <fullName evidence="10">L-glutamine--D-fructose-6-phosphate amidotransferase</fullName>
    </alternativeName>
</protein>
<evidence type="ECO:0000256" key="5">
    <source>
        <dbReference type="ARBA" id="ARBA00022490"/>
    </source>
</evidence>
<comment type="function">
    <text evidence="10">Catalyzes the first step in hexosamine metabolism, converting fructose-6P into glucosamine-6P using glutamine as a nitrogen source.</text>
</comment>
<dbReference type="Gene3D" id="3.40.50.10490">
    <property type="entry name" value="Glucose-6-phosphate isomerase like protein, domain 1"/>
    <property type="match status" value="2"/>
</dbReference>
<dbReference type="GO" id="GO:0006047">
    <property type="term" value="P:UDP-N-acetylglucosamine metabolic process"/>
    <property type="evidence" value="ECO:0007669"/>
    <property type="project" value="TreeGrafter"/>
</dbReference>
<dbReference type="Proteomes" id="UP000237003">
    <property type="component" value="Unassembled WGS sequence"/>
</dbReference>
<dbReference type="GO" id="GO:0046349">
    <property type="term" value="P:amino sugar biosynthetic process"/>
    <property type="evidence" value="ECO:0007669"/>
    <property type="project" value="UniProtKB-ARBA"/>
</dbReference>
<dbReference type="FunFam" id="3.40.50.10490:FF:000001">
    <property type="entry name" value="Glutamine--fructose-6-phosphate aminotransferase [isomerizing]"/>
    <property type="match status" value="1"/>
</dbReference>
<keyword evidence="5 10" id="KW-0963">Cytoplasm</keyword>
<dbReference type="PANTHER" id="PTHR10937:SF0">
    <property type="entry name" value="GLUTAMINE--FRUCTOSE-6-PHOSPHATE TRANSAMINASE (ISOMERIZING)"/>
    <property type="match status" value="1"/>
</dbReference>
<dbReference type="InterPro" id="IPR035490">
    <property type="entry name" value="GlmS/FrlB_SIS"/>
</dbReference>
<dbReference type="CDD" id="cd00714">
    <property type="entry name" value="GFAT"/>
    <property type="match status" value="1"/>
</dbReference>
<dbReference type="InterPro" id="IPR001347">
    <property type="entry name" value="SIS_dom"/>
</dbReference>
<comment type="caution">
    <text evidence="13">The sequence shown here is derived from an EMBL/GenBank/DDBJ whole genome shotgun (WGS) entry which is preliminary data.</text>
</comment>
<comment type="subcellular location">
    <subcellularLocation>
        <location evidence="2 10">Cytoplasm</location>
    </subcellularLocation>
</comment>
<dbReference type="SUPFAM" id="SSF53697">
    <property type="entry name" value="SIS domain"/>
    <property type="match status" value="1"/>
</dbReference>
<evidence type="ECO:0000256" key="8">
    <source>
        <dbReference type="ARBA" id="ARBA00022737"/>
    </source>
</evidence>
<evidence type="ECO:0000256" key="1">
    <source>
        <dbReference type="ARBA" id="ARBA00001031"/>
    </source>
</evidence>
<dbReference type="InterPro" id="IPR035466">
    <property type="entry name" value="GlmS/AgaS_SIS"/>
</dbReference>
<dbReference type="NCBIfam" id="NF001484">
    <property type="entry name" value="PRK00331.1"/>
    <property type="match status" value="1"/>
</dbReference>
<dbReference type="PANTHER" id="PTHR10937">
    <property type="entry name" value="GLUCOSAMINE--FRUCTOSE-6-PHOSPHATE AMINOTRANSFERASE, ISOMERIZING"/>
    <property type="match status" value="1"/>
</dbReference>
<evidence type="ECO:0000256" key="3">
    <source>
        <dbReference type="ARBA" id="ARBA00012916"/>
    </source>
</evidence>
<dbReference type="RefSeq" id="WP_103779124.1">
    <property type="nucleotide sequence ID" value="NZ_PQLX01000011.1"/>
</dbReference>
<dbReference type="FunFam" id="3.60.20.10:FF:000006">
    <property type="entry name" value="Glutamine--fructose-6-phosphate aminotransferase [isomerizing]"/>
    <property type="match status" value="1"/>
</dbReference>
<feature type="domain" description="Glutamine amidotransferase type-2" evidence="11">
    <location>
        <begin position="2"/>
        <end position="218"/>
    </location>
</feature>
<evidence type="ECO:0000256" key="9">
    <source>
        <dbReference type="ARBA" id="ARBA00022962"/>
    </source>
</evidence>
<evidence type="ECO:0000256" key="10">
    <source>
        <dbReference type="HAMAP-Rule" id="MF_00164"/>
    </source>
</evidence>
<dbReference type="CDD" id="cd05008">
    <property type="entry name" value="SIS_GlmS_GlmD_1"/>
    <property type="match status" value="1"/>
</dbReference>
<comment type="subunit">
    <text evidence="10">Homodimer.</text>
</comment>
<keyword evidence="6 10" id="KW-0032">Aminotransferase</keyword>
<feature type="active site" description="Nucleophile; for GATase activity" evidence="10">
    <location>
        <position position="2"/>
    </location>
</feature>
<dbReference type="GO" id="GO:0097367">
    <property type="term" value="F:carbohydrate derivative binding"/>
    <property type="evidence" value="ECO:0007669"/>
    <property type="project" value="InterPro"/>
</dbReference>
<dbReference type="PROSITE" id="PS51464">
    <property type="entry name" value="SIS"/>
    <property type="match status" value="2"/>
</dbReference>
<sequence length="609" mass="66860">MCGIVGAIAQRDVAEILLEGLRRLEYRGYDSAGLAVVDTEGHMTRLRRLGKVQMLSQAAEEHPLHGGTGIAHTRWATHGEPSEANAHPHVSDHIVVVHNGIIENHEPLREELKARGYTFVSETDTEVIAHLVHWELEQGGTLREAVLRAIPQLRGAYGTVIMDTRHPDTLLAARSGSPLVIGLGMGENFIASDQLALLPVTRRFIFLEEGDIAEVTRRSVSIFDKSGAEVKRQDIESNLQYDAGDKGIYRHYMQKEIYEQPNAIKNTLTGRISHGEVDLSELGAGANELLSQVEHIQIIACGTSYNSGMVSRYWFESLAGIPCDVEIASEFRYRKSAVRRNSLMITLSQSGETADTLAGLRLSKELGYLGSLAICNVPGSSLVRESDLAMMTNAGTEIGVASTKAFTTQLTVLLMLVAKLARLKGLDASIEHDIVHGLQTLPSRIEQMLSQDKRIEALAEDFSDKHHALFLGRGDQYPIALEGALKLKEISYIHAEAYAAGELKHGPLALIDADMPVIVVAPNNELLEKLKSNIEEVRARGGQLYVFADQDAGFVSCDNMHIIEMPHIEEVIAPIFYTVPLQLLAYHVALIKGTDVDQPRNLAKSVTVE</sequence>
<keyword evidence="8" id="KW-0677">Repeat</keyword>
<evidence type="ECO:0000313" key="14">
    <source>
        <dbReference type="Proteomes" id="UP000237003"/>
    </source>
</evidence>
<dbReference type="SUPFAM" id="SSF56235">
    <property type="entry name" value="N-terminal nucleophile aminohydrolases (Ntn hydrolases)"/>
    <property type="match status" value="1"/>
</dbReference>
<dbReference type="PROSITE" id="PS51278">
    <property type="entry name" value="GATASE_TYPE_2"/>
    <property type="match status" value="1"/>
</dbReference>
<dbReference type="OrthoDB" id="9761808at2"/>
<gene>
    <name evidence="10 13" type="primary">glmS</name>
    <name evidence="13" type="ORF">C3430_22885</name>
</gene>
<dbReference type="GO" id="GO:0004360">
    <property type="term" value="F:glutamine-fructose-6-phosphate transaminase (isomerizing) activity"/>
    <property type="evidence" value="ECO:0007669"/>
    <property type="project" value="UniProtKB-UniRule"/>
</dbReference>
<dbReference type="NCBIfam" id="TIGR01135">
    <property type="entry name" value="glmS"/>
    <property type="match status" value="1"/>
</dbReference>
<comment type="catalytic activity">
    <reaction evidence="1 10">
        <text>D-fructose 6-phosphate + L-glutamine = D-glucosamine 6-phosphate + L-glutamate</text>
        <dbReference type="Rhea" id="RHEA:13237"/>
        <dbReference type="ChEBI" id="CHEBI:29985"/>
        <dbReference type="ChEBI" id="CHEBI:58359"/>
        <dbReference type="ChEBI" id="CHEBI:58725"/>
        <dbReference type="ChEBI" id="CHEBI:61527"/>
        <dbReference type="EC" id="2.6.1.16"/>
    </reaction>
</comment>
<evidence type="ECO:0000256" key="7">
    <source>
        <dbReference type="ARBA" id="ARBA00022679"/>
    </source>
</evidence>
<organism evidence="13 14">
    <name type="scientific">Citrobacter amalonaticus</name>
    <dbReference type="NCBI Taxonomy" id="35703"/>
    <lineage>
        <taxon>Bacteria</taxon>
        <taxon>Pseudomonadati</taxon>
        <taxon>Pseudomonadota</taxon>
        <taxon>Gammaproteobacteria</taxon>
        <taxon>Enterobacterales</taxon>
        <taxon>Enterobacteriaceae</taxon>
        <taxon>Citrobacter</taxon>
    </lineage>
</organism>
<dbReference type="Gene3D" id="3.60.20.10">
    <property type="entry name" value="Glutamine Phosphoribosylpyrophosphate, subunit 1, domain 1"/>
    <property type="match status" value="1"/>
</dbReference>
<dbReference type="FunFam" id="3.40.50.10490:FF:000002">
    <property type="entry name" value="Glutamine--fructose-6-phosphate aminotransferase [isomerizing]"/>
    <property type="match status" value="1"/>
</dbReference>
<evidence type="ECO:0000256" key="6">
    <source>
        <dbReference type="ARBA" id="ARBA00022576"/>
    </source>
</evidence>
<proteinExistence type="inferred from homology"/>
<keyword evidence="7 10" id="KW-0808">Transferase</keyword>
<dbReference type="EMBL" id="PQLX01000011">
    <property type="protein sequence ID" value="POU62317.1"/>
    <property type="molecule type" value="Genomic_DNA"/>
</dbReference>
<dbReference type="GO" id="GO:0005975">
    <property type="term" value="P:carbohydrate metabolic process"/>
    <property type="evidence" value="ECO:0007669"/>
    <property type="project" value="UniProtKB-UniRule"/>
</dbReference>
<dbReference type="EC" id="2.6.1.16" evidence="3 10"/>
<keyword evidence="9" id="KW-0315">Glutamine amidotransferase</keyword>
<dbReference type="InterPro" id="IPR017932">
    <property type="entry name" value="GATase_2_dom"/>
</dbReference>
<reference evidence="13 14" key="1">
    <citation type="submission" date="2018-01" db="EMBL/GenBank/DDBJ databases">
        <title>Complete genome sequences of 14 Citrobacter spp. isolated from plant in Canada.</title>
        <authorList>
            <person name="Bhandare S.G."/>
            <person name="Colavecchio A."/>
            <person name="Jeukens J."/>
            <person name="Emond-Rheault J.-G."/>
            <person name="Freschi L."/>
            <person name="Hamel J."/>
            <person name="Kukavica-Ibrulj I."/>
            <person name="Levesque R."/>
            <person name="Goodridge L."/>
        </authorList>
    </citation>
    <scope>NUCLEOTIDE SEQUENCE [LARGE SCALE GENOMIC DNA]</scope>
    <source>
        <strain evidence="13 14">S1285</strain>
    </source>
</reference>
<accession>A0A2S4RS91</accession>
<dbReference type="GO" id="GO:0005829">
    <property type="term" value="C:cytosol"/>
    <property type="evidence" value="ECO:0007669"/>
    <property type="project" value="TreeGrafter"/>
</dbReference>
<dbReference type="InterPro" id="IPR029055">
    <property type="entry name" value="Ntn_hydrolases_N"/>
</dbReference>
<dbReference type="Pfam" id="PF13522">
    <property type="entry name" value="GATase_6"/>
    <property type="match status" value="1"/>
</dbReference>
<dbReference type="InterPro" id="IPR005855">
    <property type="entry name" value="GFAT"/>
</dbReference>
<dbReference type="AlphaFoldDB" id="A0A2S4RS91"/>
<dbReference type="Pfam" id="PF01380">
    <property type="entry name" value="SIS"/>
    <property type="match status" value="2"/>
</dbReference>
<feature type="initiator methionine" description="Removed" evidence="10">
    <location>
        <position position="1"/>
    </location>
</feature>
<feature type="active site" description="For Fru-6P isomerization activity" evidence="10">
    <location>
        <position position="604"/>
    </location>
</feature>
<evidence type="ECO:0000259" key="12">
    <source>
        <dbReference type="PROSITE" id="PS51464"/>
    </source>
</evidence>
<evidence type="ECO:0000313" key="13">
    <source>
        <dbReference type="EMBL" id="POU62317.1"/>
    </source>
</evidence>
<feature type="domain" description="SIS" evidence="12">
    <location>
        <begin position="458"/>
        <end position="599"/>
    </location>
</feature>
<dbReference type="InterPro" id="IPR047084">
    <property type="entry name" value="GFAT_N"/>
</dbReference>
<dbReference type="GO" id="GO:0006002">
    <property type="term" value="P:fructose 6-phosphate metabolic process"/>
    <property type="evidence" value="ECO:0007669"/>
    <property type="project" value="TreeGrafter"/>
</dbReference>
<evidence type="ECO:0000259" key="11">
    <source>
        <dbReference type="PROSITE" id="PS51278"/>
    </source>
</evidence>
<evidence type="ECO:0000256" key="4">
    <source>
        <dbReference type="ARBA" id="ARBA00016090"/>
    </source>
</evidence>
<evidence type="ECO:0000256" key="2">
    <source>
        <dbReference type="ARBA" id="ARBA00004496"/>
    </source>
</evidence>
<dbReference type="HAMAP" id="MF_00164">
    <property type="entry name" value="GlmS"/>
    <property type="match status" value="1"/>
</dbReference>
<dbReference type="InterPro" id="IPR046348">
    <property type="entry name" value="SIS_dom_sf"/>
</dbReference>
<name>A0A2S4RS91_CITAM</name>
<feature type="domain" description="SIS" evidence="12">
    <location>
        <begin position="286"/>
        <end position="426"/>
    </location>
</feature>
<dbReference type="STRING" id="35703.AL524_03110"/>